<gene>
    <name evidence="1" type="ORF">CC86DRAFT_410810</name>
</gene>
<reference evidence="1" key="1">
    <citation type="journal article" date="2020" name="Stud. Mycol.">
        <title>101 Dothideomycetes genomes: a test case for predicting lifestyles and emergence of pathogens.</title>
        <authorList>
            <person name="Haridas S."/>
            <person name="Albert R."/>
            <person name="Binder M."/>
            <person name="Bloem J."/>
            <person name="Labutti K."/>
            <person name="Salamov A."/>
            <person name="Andreopoulos B."/>
            <person name="Baker S."/>
            <person name="Barry K."/>
            <person name="Bills G."/>
            <person name="Bluhm B."/>
            <person name="Cannon C."/>
            <person name="Castanera R."/>
            <person name="Culley D."/>
            <person name="Daum C."/>
            <person name="Ezra D."/>
            <person name="Gonzalez J."/>
            <person name="Henrissat B."/>
            <person name="Kuo A."/>
            <person name="Liang C."/>
            <person name="Lipzen A."/>
            <person name="Lutzoni F."/>
            <person name="Magnuson J."/>
            <person name="Mondo S."/>
            <person name="Nolan M."/>
            <person name="Ohm R."/>
            <person name="Pangilinan J."/>
            <person name="Park H.-J."/>
            <person name="Ramirez L."/>
            <person name="Alfaro M."/>
            <person name="Sun H."/>
            <person name="Tritt A."/>
            <person name="Yoshinaga Y."/>
            <person name="Zwiers L.-H."/>
            <person name="Turgeon B."/>
            <person name="Goodwin S."/>
            <person name="Spatafora J."/>
            <person name="Crous P."/>
            <person name="Grigoriev I."/>
        </authorList>
    </citation>
    <scope>NUCLEOTIDE SEQUENCE</scope>
    <source>
        <strain evidence="1">CBS 113818</strain>
    </source>
</reference>
<keyword evidence="2" id="KW-1185">Reference proteome</keyword>
<name>A0A6A6ZNA9_9PLEO</name>
<evidence type="ECO:0000313" key="1">
    <source>
        <dbReference type="EMBL" id="KAF2821725.1"/>
    </source>
</evidence>
<proteinExistence type="predicted"/>
<protein>
    <submittedName>
        <fullName evidence="1">Uncharacterized protein</fullName>
    </submittedName>
</protein>
<accession>A0A6A6ZNA9</accession>
<organism evidence="1 2">
    <name type="scientific">Ophiobolus disseminans</name>
    <dbReference type="NCBI Taxonomy" id="1469910"/>
    <lineage>
        <taxon>Eukaryota</taxon>
        <taxon>Fungi</taxon>
        <taxon>Dikarya</taxon>
        <taxon>Ascomycota</taxon>
        <taxon>Pezizomycotina</taxon>
        <taxon>Dothideomycetes</taxon>
        <taxon>Pleosporomycetidae</taxon>
        <taxon>Pleosporales</taxon>
        <taxon>Pleosporineae</taxon>
        <taxon>Phaeosphaeriaceae</taxon>
        <taxon>Ophiobolus</taxon>
    </lineage>
</organism>
<evidence type="ECO:0000313" key="2">
    <source>
        <dbReference type="Proteomes" id="UP000799424"/>
    </source>
</evidence>
<sequence length="203" mass="22798">MSPPNPPPTLLPDLDVLALTKRLQSSLPVHPYLKHAYAIAHDGFVTPFDTSKCSQISLDFLALNLSAWAEMTAQEAGYGTLAPTEWVMKREKTLLGSAPKKKSKKKQKEEEEERFEYQMVMKIVRGEGMCWVVATEKATEDEQEAVSSWVDKVLELSYEFVGELKKHPVPVGGIDAFWADWLERLRGGEGRNDGLMGCTNRID</sequence>
<dbReference type="Proteomes" id="UP000799424">
    <property type="component" value="Unassembled WGS sequence"/>
</dbReference>
<dbReference type="EMBL" id="MU006236">
    <property type="protein sequence ID" value="KAF2821725.1"/>
    <property type="molecule type" value="Genomic_DNA"/>
</dbReference>
<dbReference type="AlphaFoldDB" id="A0A6A6ZNA9"/>